<evidence type="ECO:0000313" key="2">
    <source>
        <dbReference type="Proteomes" id="UP001156706"/>
    </source>
</evidence>
<keyword evidence="2" id="KW-1185">Reference proteome</keyword>
<name>A0ABQ5YK36_9NEIS</name>
<dbReference type="RefSeq" id="WP_284197960.1">
    <property type="nucleotide sequence ID" value="NZ_BSOG01000006.1"/>
</dbReference>
<comment type="caution">
    <text evidence="1">The sequence shown here is derived from an EMBL/GenBank/DDBJ whole genome shotgun (WGS) entry which is preliminary data.</text>
</comment>
<accession>A0ABQ5YK36</accession>
<dbReference type="Gene3D" id="2.60.40.2970">
    <property type="match status" value="1"/>
</dbReference>
<proteinExistence type="predicted"/>
<sequence length="142" mass="15403">MLECKLLAPPNAKLGQPVMLGFSLHNRSPQDVWVLAWNTPLEGLKGRFLTVRGPTGELAYQGPMFKRGTPQPVDYRKLTAGQTLQVEVDLGLVYDLGKPGPYTVRYTGQLHDVVLGVVPAPGGNLHAQPLHCPGVAFKLLPV</sequence>
<organism evidence="1 2">
    <name type="scientific">Chitinimonas prasina</name>
    <dbReference type="NCBI Taxonomy" id="1434937"/>
    <lineage>
        <taxon>Bacteria</taxon>
        <taxon>Pseudomonadati</taxon>
        <taxon>Pseudomonadota</taxon>
        <taxon>Betaproteobacteria</taxon>
        <taxon>Neisseriales</taxon>
        <taxon>Chitinibacteraceae</taxon>
        <taxon>Chitinimonas</taxon>
    </lineage>
</organism>
<reference evidence="2" key="1">
    <citation type="journal article" date="2019" name="Int. J. Syst. Evol. Microbiol.">
        <title>The Global Catalogue of Microorganisms (GCM) 10K type strain sequencing project: providing services to taxonomists for standard genome sequencing and annotation.</title>
        <authorList>
            <consortium name="The Broad Institute Genomics Platform"/>
            <consortium name="The Broad Institute Genome Sequencing Center for Infectious Disease"/>
            <person name="Wu L."/>
            <person name="Ma J."/>
        </authorList>
    </citation>
    <scope>NUCLEOTIDE SEQUENCE [LARGE SCALE GENOMIC DNA]</scope>
    <source>
        <strain evidence="2">NBRC 110044</strain>
    </source>
</reference>
<evidence type="ECO:0000313" key="1">
    <source>
        <dbReference type="EMBL" id="GLR14887.1"/>
    </source>
</evidence>
<dbReference type="Proteomes" id="UP001156706">
    <property type="component" value="Unassembled WGS sequence"/>
</dbReference>
<dbReference type="EMBL" id="BSOG01000006">
    <property type="protein sequence ID" value="GLR14887.1"/>
    <property type="molecule type" value="Genomic_DNA"/>
</dbReference>
<evidence type="ECO:0008006" key="3">
    <source>
        <dbReference type="Google" id="ProtNLM"/>
    </source>
</evidence>
<gene>
    <name evidence="1" type="ORF">GCM10007907_36770</name>
</gene>
<protein>
    <recommendedName>
        <fullName evidence="3">Protease</fullName>
    </recommendedName>
</protein>